<protein>
    <submittedName>
        <fullName evidence="1">Uncharacterized protein</fullName>
    </submittedName>
</protein>
<dbReference type="Proteomes" id="UP000811246">
    <property type="component" value="Chromosome 9"/>
</dbReference>
<evidence type="ECO:0000313" key="1">
    <source>
        <dbReference type="EMBL" id="KAG6695334.1"/>
    </source>
</evidence>
<sequence length="45" mass="5246">MLDLLDHLWTSWVNFAEHSAMQIPILARNTTSTHDYVYLLTEIQG</sequence>
<dbReference type="AlphaFoldDB" id="A0A922J7Y5"/>
<accession>A0A922J7Y5</accession>
<organism evidence="1 2">
    <name type="scientific">Carya illinoinensis</name>
    <name type="common">Pecan</name>
    <dbReference type="NCBI Taxonomy" id="32201"/>
    <lineage>
        <taxon>Eukaryota</taxon>
        <taxon>Viridiplantae</taxon>
        <taxon>Streptophyta</taxon>
        <taxon>Embryophyta</taxon>
        <taxon>Tracheophyta</taxon>
        <taxon>Spermatophyta</taxon>
        <taxon>Magnoliopsida</taxon>
        <taxon>eudicotyledons</taxon>
        <taxon>Gunneridae</taxon>
        <taxon>Pentapetalae</taxon>
        <taxon>rosids</taxon>
        <taxon>fabids</taxon>
        <taxon>Fagales</taxon>
        <taxon>Juglandaceae</taxon>
        <taxon>Carya</taxon>
    </lineage>
</organism>
<name>A0A922J7Y5_CARIL</name>
<proteinExistence type="predicted"/>
<dbReference type="EMBL" id="CM031833">
    <property type="protein sequence ID" value="KAG6695334.1"/>
    <property type="molecule type" value="Genomic_DNA"/>
</dbReference>
<evidence type="ECO:0000313" key="2">
    <source>
        <dbReference type="Proteomes" id="UP000811246"/>
    </source>
</evidence>
<gene>
    <name evidence="1" type="ORF">I3842_09G093600</name>
</gene>
<reference evidence="1" key="1">
    <citation type="submission" date="2021-01" db="EMBL/GenBank/DDBJ databases">
        <authorList>
            <person name="Lovell J.T."/>
            <person name="Bentley N."/>
            <person name="Bhattarai G."/>
            <person name="Jenkins J.W."/>
            <person name="Sreedasyam A."/>
            <person name="Alarcon Y."/>
            <person name="Bock C."/>
            <person name="Boston L."/>
            <person name="Carlson J."/>
            <person name="Cervantes K."/>
            <person name="Clermont K."/>
            <person name="Krom N."/>
            <person name="Kubenka K."/>
            <person name="Mamidi S."/>
            <person name="Mattison C."/>
            <person name="Monteros M."/>
            <person name="Pisani C."/>
            <person name="Plott C."/>
            <person name="Rajasekar S."/>
            <person name="Rhein H.S."/>
            <person name="Rohla C."/>
            <person name="Song M."/>
            <person name="Hilaire R.S."/>
            <person name="Shu S."/>
            <person name="Wells L."/>
            <person name="Wang X."/>
            <person name="Webber J."/>
            <person name="Heerema R.J."/>
            <person name="Klein P."/>
            <person name="Conner P."/>
            <person name="Grauke L."/>
            <person name="Grimwood J."/>
            <person name="Schmutz J."/>
            <person name="Randall J.J."/>
        </authorList>
    </citation>
    <scope>NUCLEOTIDE SEQUENCE</scope>
    <source>
        <tissue evidence="1">Leaf</tissue>
    </source>
</reference>
<comment type="caution">
    <text evidence="1">The sequence shown here is derived from an EMBL/GenBank/DDBJ whole genome shotgun (WGS) entry which is preliminary data.</text>
</comment>